<dbReference type="EMBL" id="VFNX01000001">
    <property type="protein sequence ID" value="TQK97001.1"/>
    <property type="molecule type" value="Genomic_DNA"/>
</dbReference>
<protein>
    <submittedName>
        <fullName evidence="1">Uncharacterized protein</fullName>
    </submittedName>
</protein>
<sequence length="175" mass="19658">MRPVDDPSYRDNPHLNAWLDTARADFTALAERTGGQWDFSPGSLPRLERLVLDRYTTWEEQYDDRRGPFLRAVAWYLGEVLVRHHGAVWVWPPGIPCPGRERSCPSLTHPYDRLTGPEAEAVAASEEEGESLLPTVDPHQIVGALHRAENSRLGDALEHFGGWRDGLAPWLPSGT</sequence>
<organism evidence="1 2">
    <name type="scientific">Streptomyces puniciscabiei</name>
    <dbReference type="NCBI Taxonomy" id="164348"/>
    <lineage>
        <taxon>Bacteria</taxon>
        <taxon>Bacillati</taxon>
        <taxon>Actinomycetota</taxon>
        <taxon>Actinomycetes</taxon>
        <taxon>Kitasatosporales</taxon>
        <taxon>Streptomycetaceae</taxon>
        <taxon>Streptomyces</taxon>
    </lineage>
</organism>
<keyword evidence="2" id="KW-1185">Reference proteome</keyword>
<dbReference type="RefSeq" id="WP_055705339.1">
    <property type="nucleotide sequence ID" value="NZ_JBPJFI010000001.1"/>
</dbReference>
<dbReference type="Proteomes" id="UP000318103">
    <property type="component" value="Unassembled WGS sequence"/>
</dbReference>
<dbReference type="AlphaFoldDB" id="A0A542UD68"/>
<comment type="caution">
    <text evidence="1">The sequence shown here is derived from an EMBL/GenBank/DDBJ whole genome shotgun (WGS) entry which is preliminary data.</text>
</comment>
<evidence type="ECO:0000313" key="1">
    <source>
        <dbReference type="EMBL" id="TQK97001.1"/>
    </source>
</evidence>
<proteinExistence type="predicted"/>
<dbReference type="OrthoDB" id="3865442at2"/>
<gene>
    <name evidence="1" type="ORF">FB563_1956</name>
</gene>
<accession>A0A542UD68</accession>
<reference evidence="1 2" key="1">
    <citation type="submission" date="2019-06" db="EMBL/GenBank/DDBJ databases">
        <title>Sequencing the genomes of 1000 actinobacteria strains.</title>
        <authorList>
            <person name="Klenk H.-P."/>
        </authorList>
    </citation>
    <scope>NUCLEOTIDE SEQUENCE [LARGE SCALE GENOMIC DNA]</scope>
    <source>
        <strain evidence="1 2">DSM 41929</strain>
    </source>
</reference>
<evidence type="ECO:0000313" key="2">
    <source>
        <dbReference type="Proteomes" id="UP000318103"/>
    </source>
</evidence>
<name>A0A542UD68_9ACTN</name>